<dbReference type="Pfam" id="PF02518">
    <property type="entry name" value="HATPase_c"/>
    <property type="match status" value="1"/>
</dbReference>
<keyword evidence="10 18" id="KW-0418">Kinase</keyword>
<keyword evidence="12 16" id="KW-1133">Transmembrane helix</keyword>
<evidence type="ECO:0000256" key="2">
    <source>
        <dbReference type="ARBA" id="ARBA00004429"/>
    </source>
</evidence>
<dbReference type="EC" id="2.7.13.3" evidence="3"/>
<gene>
    <name evidence="18" type="ORF">HHL11_26935</name>
</gene>
<dbReference type="PIRSF" id="PIRSF036431">
    <property type="entry name" value="STHK_DctB"/>
    <property type="match status" value="1"/>
</dbReference>
<keyword evidence="9" id="KW-0547">Nucleotide-binding</keyword>
<dbReference type="FunFam" id="1.10.287.130:FF:000049">
    <property type="entry name" value="C4-dicarboxylate transport sensor protein DctB"/>
    <property type="match status" value="1"/>
</dbReference>
<dbReference type="SMART" id="SM00388">
    <property type="entry name" value="HisKA"/>
    <property type="match status" value="1"/>
</dbReference>
<dbReference type="CDD" id="cd00082">
    <property type="entry name" value="HisKA"/>
    <property type="match status" value="1"/>
</dbReference>
<comment type="caution">
    <text evidence="18">The sequence shown here is derived from an EMBL/GenBank/DDBJ whole genome shotgun (WGS) entry which is preliminary data.</text>
</comment>
<evidence type="ECO:0000256" key="15">
    <source>
        <dbReference type="ARBA" id="ARBA00073143"/>
    </source>
</evidence>
<proteinExistence type="predicted"/>
<dbReference type="SUPFAM" id="SSF47384">
    <property type="entry name" value="Homodimeric domain of signal transducing histidine kinase"/>
    <property type="match status" value="1"/>
</dbReference>
<evidence type="ECO:0000256" key="9">
    <source>
        <dbReference type="ARBA" id="ARBA00022741"/>
    </source>
</evidence>
<evidence type="ECO:0000259" key="17">
    <source>
        <dbReference type="PROSITE" id="PS50109"/>
    </source>
</evidence>
<dbReference type="GO" id="GO:0000155">
    <property type="term" value="F:phosphorelay sensor kinase activity"/>
    <property type="evidence" value="ECO:0007669"/>
    <property type="project" value="InterPro"/>
</dbReference>
<accession>A0A848HAB0</accession>
<dbReference type="GO" id="GO:0005886">
    <property type="term" value="C:plasma membrane"/>
    <property type="evidence" value="ECO:0007669"/>
    <property type="project" value="UniProtKB-SubCell"/>
</dbReference>
<evidence type="ECO:0000256" key="7">
    <source>
        <dbReference type="ARBA" id="ARBA00022679"/>
    </source>
</evidence>
<keyword evidence="13" id="KW-0902">Two-component regulatory system</keyword>
<dbReference type="Pfam" id="PF00512">
    <property type="entry name" value="HisKA"/>
    <property type="match status" value="1"/>
</dbReference>
<comment type="subcellular location">
    <subcellularLocation>
        <location evidence="2">Cell inner membrane</location>
        <topology evidence="2">Multi-pass membrane protein</topology>
    </subcellularLocation>
</comment>
<name>A0A848HAB0_9BURK</name>
<keyword evidence="6" id="KW-0597">Phosphoprotein</keyword>
<keyword evidence="7" id="KW-0808">Transferase</keyword>
<dbReference type="PRINTS" id="PR00344">
    <property type="entry name" value="BCTRLSENSOR"/>
</dbReference>
<dbReference type="AlphaFoldDB" id="A0A848HAB0"/>
<keyword evidence="4" id="KW-1003">Cell membrane</keyword>
<dbReference type="InterPro" id="IPR036890">
    <property type="entry name" value="HATPase_C_sf"/>
</dbReference>
<keyword evidence="5" id="KW-0997">Cell inner membrane</keyword>
<reference evidence="18 19" key="1">
    <citation type="submission" date="2020-04" db="EMBL/GenBank/DDBJ databases">
        <title>Ramlibacter sp. G-1-2-2 isolated from soil.</title>
        <authorList>
            <person name="Dahal R.H."/>
        </authorList>
    </citation>
    <scope>NUCLEOTIDE SEQUENCE [LARGE SCALE GENOMIC DNA]</scope>
    <source>
        <strain evidence="18 19">G-1-2-2</strain>
    </source>
</reference>
<evidence type="ECO:0000256" key="11">
    <source>
        <dbReference type="ARBA" id="ARBA00022840"/>
    </source>
</evidence>
<dbReference type="SMART" id="SM00387">
    <property type="entry name" value="HATPase_c"/>
    <property type="match status" value="1"/>
</dbReference>
<evidence type="ECO:0000256" key="8">
    <source>
        <dbReference type="ARBA" id="ARBA00022692"/>
    </source>
</evidence>
<protein>
    <recommendedName>
        <fullName evidence="15">C4-dicarboxylate transport sensor protein DctB</fullName>
        <ecNumber evidence="3">2.7.13.3</ecNumber>
    </recommendedName>
</protein>
<evidence type="ECO:0000256" key="16">
    <source>
        <dbReference type="SAM" id="Phobius"/>
    </source>
</evidence>
<sequence length="581" mass="63048">MAAFAIALLVVASAVLAFRHGEQRGIHQLKVDANHRLDLFAAAVQGVVKSLENVPATIQLHPAILALLREPATPQRTAAANAYLRRLNAHVGSLAAFTLDDRGVVVASSNETHPDDSRLGTDVSFRPYFLEALSGRVGRHFAIGVDGRRPGYFVSYPIRDGSVIVGVAAIKISLQPIHQTWDMVGSPALIADVNRVVIDSSNPGWRYRSLMPLTVDQRVDHQLTRVYADMAIRQFPLVAELDPQQDTQPVAGQLVLSRPLDGMDWHVMLFLDLKGVRRQALLQAALVAGFLVLFALVLAQARRISRQRSDVRRMLENANAELETKVEARTQSLRATQSELVQAAKMAVLGQLAAGITHELAQPLGALQTFAGNAEEFMRRGETEQVAGNLQIMARLADQMGNIIHPLKTFARKSDAVCESTDIGQTLSNALFLYGMRLRKMGARLVNDCAPGTVYAWCEANRLEQVLINLIGNALDAMAGVAAPCLELRVSRVEDGEAGGAWTCIDVCDNGTGIAPGIREQLFEPFFTTKAQGAGLGLGLAISRDIVSDFGGDIVVLEHACGGTCFRVRIPSEQLLEHAHH</sequence>
<dbReference type="Proteomes" id="UP000541185">
    <property type="component" value="Unassembled WGS sequence"/>
</dbReference>
<evidence type="ECO:0000256" key="3">
    <source>
        <dbReference type="ARBA" id="ARBA00012438"/>
    </source>
</evidence>
<keyword evidence="14 16" id="KW-0472">Membrane</keyword>
<dbReference type="InterPro" id="IPR029151">
    <property type="entry name" value="Sensor-like_sf"/>
</dbReference>
<evidence type="ECO:0000256" key="14">
    <source>
        <dbReference type="ARBA" id="ARBA00023136"/>
    </source>
</evidence>
<evidence type="ECO:0000313" key="19">
    <source>
        <dbReference type="Proteomes" id="UP000541185"/>
    </source>
</evidence>
<dbReference type="GO" id="GO:0005524">
    <property type="term" value="F:ATP binding"/>
    <property type="evidence" value="ECO:0007669"/>
    <property type="project" value="UniProtKB-KW"/>
</dbReference>
<evidence type="ECO:0000256" key="6">
    <source>
        <dbReference type="ARBA" id="ARBA00022553"/>
    </source>
</evidence>
<feature type="domain" description="Histidine kinase" evidence="17">
    <location>
        <begin position="355"/>
        <end position="574"/>
    </location>
</feature>
<organism evidence="18 19">
    <name type="scientific">Ramlibacter agri</name>
    <dbReference type="NCBI Taxonomy" id="2728837"/>
    <lineage>
        <taxon>Bacteria</taxon>
        <taxon>Pseudomonadati</taxon>
        <taxon>Pseudomonadota</taxon>
        <taxon>Betaproteobacteria</taxon>
        <taxon>Burkholderiales</taxon>
        <taxon>Comamonadaceae</taxon>
        <taxon>Ramlibacter</taxon>
    </lineage>
</organism>
<evidence type="ECO:0000256" key="5">
    <source>
        <dbReference type="ARBA" id="ARBA00022519"/>
    </source>
</evidence>
<dbReference type="InterPro" id="IPR003661">
    <property type="entry name" value="HisK_dim/P_dom"/>
</dbReference>
<dbReference type="RefSeq" id="WP_169421693.1">
    <property type="nucleotide sequence ID" value="NZ_JABBFX010000003.1"/>
</dbReference>
<evidence type="ECO:0000256" key="10">
    <source>
        <dbReference type="ARBA" id="ARBA00022777"/>
    </source>
</evidence>
<dbReference type="InterPro" id="IPR005467">
    <property type="entry name" value="His_kinase_dom"/>
</dbReference>
<evidence type="ECO:0000256" key="12">
    <source>
        <dbReference type="ARBA" id="ARBA00022989"/>
    </source>
</evidence>
<dbReference type="PANTHER" id="PTHR43065">
    <property type="entry name" value="SENSOR HISTIDINE KINASE"/>
    <property type="match status" value="1"/>
</dbReference>
<dbReference type="SUPFAM" id="SSF55874">
    <property type="entry name" value="ATPase domain of HSP90 chaperone/DNA topoisomerase II/histidine kinase"/>
    <property type="match status" value="1"/>
</dbReference>
<evidence type="ECO:0000256" key="4">
    <source>
        <dbReference type="ARBA" id="ARBA00022475"/>
    </source>
</evidence>
<dbReference type="InterPro" id="IPR003594">
    <property type="entry name" value="HATPase_dom"/>
</dbReference>
<keyword evidence="8 16" id="KW-0812">Transmembrane</keyword>
<dbReference type="Gene3D" id="3.30.565.10">
    <property type="entry name" value="Histidine kinase-like ATPase, C-terminal domain"/>
    <property type="match status" value="1"/>
</dbReference>
<keyword evidence="19" id="KW-1185">Reference proteome</keyword>
<dbReference type="InterPro" id="IPR017055">
    <property type="entry name" value="Sig_transdc_His_kinase_DctB"/>
</dbReference>
<dbReference type="EMBL" id="JABBFX010000003">
    <property type="protein sequence ID" value="NML47414.1"/>
    <property type="molecule type" value="Genomic_DNA"/>
</dbReference>
<feature type="transmembrane region" description="Helical" evidence="16">
    <location>
        <begin position="280"/>
        <end position="299"/>
    </location>
</feature>
<dbReference type="InterPro" id="IPR036097">
    <property type="entry name" value="HisK_dim/P_sf"/>
</dbReference>
<dbReference type="SUPFAM" id="SSF103190">
    <property type="entry name" value="Sensory domain-like"/>
    <property type="match status" value="1"/>
</dbReference>
<evidence type="ECO:0000256" key="13">
    <source>
        <dbReference type="ARBA" id="ARBA00023012"/>
    </source>
</evidence>
<dbReference type="PANTHER" id="PTHR43065:SF46">
    <property type="entry name" value="C4-DICARBOXYLATE TRANSPORT SENSOR PROTEIN DCTB"/>
    <property type="match status" value="1"/>
</dbReference>
<dbReference type="InterPro" id="IPR004358">
    <property type="entry name" value="Sig_transdc_His_kin-like_C"/>
</dbReference>
<dbReference type="Gene3D" id="3.30.450.20">
    <property type="entry name" value="PAS domain"/>
    <property type="match status" value="2"/>
</dbReference>
<dbReference type="PROSITE" id="PS50109">
    <property type="entry name" value="HIS_KIN"/>
    <property type="match status" value="1"/>
</dbReference>
<dbReference type="Gene3D" id="1.10.287.130">
    <property type="match status" value="1"/>
</dbReference>
<keyword evidence="11" id="KW-0067">ATP-binding</keyword>
<evidence type="ECO:0000256" key="1">
    <source>
        <dbReference type="ARBA" id="ARBA00000085"/>
    </source>
</evidence>
<evidence type="ECO:0000313" key="18">
    <source>
        <dbReference type="EMBL" id="NML47414.1"/>
    </source>
</evidence>
<comment type="catalytic activity">
    <reaction evidence="1">
        <text>ATP + protein L-histidine = ADP + protein N-phospho-L-histidine.</text>
        <dbReference type="EC" id="2.7.13.3"/>
    </reaction>
</comment>